<feature type="region of interest" description="Disordered" evidence="1">
    <location>
        <begin position="14"/>
        <end position="58"/>
    </location>
</feature>
<sequence length="1011" mass="114874">MFIVHASIVSTMFGSIPFNPGAQTPQKPRPDGGQPPQPPPPPPSASKTPRASARTAEQKVDNVLQAITDNNLNLATFLYLLFRLEKRDPRSKGGLDGINPFDKLPAQSDPNRATRSEKHQRMLTAFFNGTSKPHLGVILAEIWRNARETGDSPATTHPFEDKKPFTEIPLAIKAFATFASRAVIDMVGEEAERMVERRSGLHIRAQLKEGGRGSREDERASWAKIEDFSFEKGAQIAKENAPVLWNCMLKFTGYNEEEDQGPVIKYRPKRLVCTNAIMSLAFAKSNRANLIPLCRGIWMFSALAPKTMFRVESRLGMSVSYSSTHRALKNMSKEQGKEVRELVVGERSSRKHVWCVSDNIQAYKKKRDHGLGRVSEMVKGMAATAIQMDNIDPEAFNLTNLLERQAKNERRTLTADMILDDIDWTHLERVAAYQFLSVLIHHVPSLSNSDHRKHLKQFSDSGLKKFERPKNFQSKVYPLATNSADEMKVQELREAIIDFASTQLGITEESIDNRCWPFSGDGKTFDAFLRLRKQSSVEELTFESFGWMIPLLEVWHAKWTDLSRVVRGHHGDSTDPSSLAFFAQLTGCPQPADLRKVDFYDGQHLVNLSFEALVLNVWEQEFRTTDLVQHFEHMSTLPPFGDLVSRARRLSHSHASSQAYQFVSTPSQSMRNPGIPVGTEWTTSEEIQSTTPANPAPNPTPGTGPATSDLQDEGIAIPDPDPLPVPQPPDTRESDKAAANITLFLRDALWWREVCLAVSEGDTGRLLEMFKVWIFTFAGSKNPFYSTFLLEIYCNFKWEFSPELRHALMFYWLVNLSGLPGCYIELDLLQEHFNFWLEEMVQHKGKSFDDPFYREVVARNIHHFLKLKDEMEQRVQLQARTKRHTNPKLDNERNLLLSHIRQFQLNKYRAGRTYGFSVQDDFSVGHDKIVDGKLKKFIARSSEYATRLQARGYGAIEEGSEAERLELDEDLELEDEDLRDELEDIPVTSPRPRMVSVDGEVFVVEGDNEED</sequence>
<comment type="caution">
    <text evidence="3">The sequence shown here is derived from an EMBL/GenBank/DDBJ whole genome shotgun (WGS) entry which is preliminary data.</text>
</comment>
<dbReference type="EMBL" id="AACS02000003">
    <property type="protein sequence ID" value="EAU91759.2"/>
    <property type="molecule type" value="Genomic_DNA"/>
</dbReference>
<dbReference type="OrthoDB" id="3266963at2759"/>
<organism evidence="3 4">
    <name type="scientific">Coprinopsis cinerea (strain Okayama-7 / 130 / ATCC MYA-4618 / FGSC 9003)</name>
    <name type="common">Inky cap fungus</name>
    <name type="synonym">Hormographiella aspergillata</name>
    <dbReference type="NCBI Taxonomy" id="240176"/>
    <lineage>
        <taxon>Eukaryota</taxon>
        <taxon>Fungi</taxon>
        <taxon>Dikarya</taxon>
        <taxon>Basidiomycota</taxon>
        <taxon>Agaricomycotina</taxon>
        <taxon>Agaricomycetes</taxon>
        <taxon>Agaricomycetidae</taxon>
        <taxon>Agaricales</taxon>
        <taxon>Agaricineae</taxon>
        <taxon>Psathyrellaceae</taxon>
        <taxon>Coprinopsis</taxon>
    </lineage>
</organism>
<dbReference type="Proteomes" id="UP000001861">
    <property type="component" value="Unassembled WGS sequence"/>
</dbReference>
<reference evidence="3 4" key="1">
    <citation type="journal article" date="2010" name="Proc. Natl. Acad. Sci. U.S.A.">
        <title>Insights into evolution of multicellular fungi from the assembled chromosomes of the mushroom Coprinopsis cinerea (Coprinus cinereus).</title>
        <authorList>
            <person name="Stajich J.E."/>
            <person name="Wilke S.K."/>
            <person name="Ahren D."/>
            <person name="Au C.H."/>
            <person name="Birren B.W."/>
            <person name="Borodovsky M."/>
            <person name="Burns C."/>
            <person name="Canback B."/>
            <person name="Casselton L.A."/>
            <person name="Cheng C.K."/>
            <person name="Deng J."/>
            <person name="Dietrich F.S."/>
            <person name="Fargo D.C."/>
            <person name="Farman M.L."/>
            <person name="Gathman A.C."/>
            <person name="Goldberg J."/>
            <person name="Guigo R."/>
            <person name="Hoegger P.J."/>
            <person name="Hooker J.B."/>
            <person name="Huggins A."/>
            <person name="James T.Y."/>
            <person name="Kamada T."/>
            <person name="Kilaru S."/>
            <person name="Kodira C."/>
            <person name="Kues U."/>
            <person name="Kupfer D."/>
            <person name="Kwan H.S."/>
            <person name="Lomsadze A."/>
            <person name="Li W."/>
            <person name="Lilly W.W."/>
            <person name="Ma L.J."/>
            <person name="Mackey A.J."/>
            <person name="Manning G."/>
            <person name="Martin F."/>
            <person name="Muraguchi H."/>
            <person name="Natvig D.O."/>
            <person name="Palmerini H."/>
            <person name="Ramesh M.A."/>
            <person name="Rehmeyer C.J."/>
            <person name="Roe B.A."/>
            <person name="Shenoy N."/>
            <person name="Stanke M."/>
            <person name="Ter-Hovhannisyan V."/>
            <person name="Tunlid A."/>
            <person name="Velagapudi R."/>
            <person name="Vision T.J."/>
            <person name="Zeng Q."/>
            <person name="Zolan M.E."/>
            <person name="Pukkila P.J."/>
        </authorList>
    </citation>
    <scope>NUCLEOTIDE SEQUENCE [LARGE SCALE GENOMIC DNA]</scope>
    <source>
        <strain evidence="4">Okayama-7 / 130 / ATCC MYA-4618 / FGSC 9003</strain>
    </source>
</reference>
<evidence type="ECO:0000313" key="4">
    <source>
        <dbReference type="Proteomes" id="UP000001861"/>
    </source>
</evidence>
<evidence type="ECO:0000313" key="3">
    <source>
        <dbReference type="EMBL" id="EAU91759.2"/>
    </source>
</evidence>
<dbReference type="Pfam" id="PF20231">
    <property type="entry name" value="DUF6589"/>
    <property type="match status" value="1"/>
</dbReference>
<evidence type="ECO:0000259" key="2">
    <source>
        <dbReference type="Pfam" id="PF20231"/>
    </source>
</evidence>
<feature type="domain" description="DUF6589" evidence="2">
    <location>
        <begin position="408"/>
        <end position="884"/>
    </location>
</feature>
<dbReference type="eggNOG" id="ENOG502SJ72">
    <property type="taxonomic scope" value="Eukaryota"/>
</dbReference>
<feature type="compositionally biased region" description="Pro residues" evidence="1">
    <location>
        <begin position="33"/>
        <end position="44"/>
    </location>
</feature>
<accession>A8N5E9</accession>
<feature type="region of interest" description="Disordered" evidence="1">
    <location>
        <begin position="658"/>
        <end position="733"/>
    </location>
</feature>
<dbReference type="KEGG" id="cci:CC1G_04527"/>
<dbReference type="AlphaFoldDB" id="A8N5E9"/>
<feature type="compositionally biased region" description="Polar residues" evidence="1">
    <location>
        <begin position="680"/>
        <end position="689"/>
    </location>
</feature>
<dbReference type="RefSeq" id="XP_001830094.2">
    <property type="nucleotide sequence ID" value="XM_001830042.2"/>
</dbReference>
<gene>
    <name evidence="3" type="ORF">CC1G_04527</name>
</gene>
<dbReference type="GeneID" id="6006532"/>
<protein>
    <recommendedName>
        <fullName evidence="2">DUF6589 domain-containing protein</fullName>
    </recommendedName>
</protein>
<dbReference type="InterPro" id="IPR046496">
    <property type="entry name" value="DUF6589"/>
</dbReference>
<dbReference type="HOGENOM" id="CLU_006728_0_0_1"/>
<dbReference type="STRING" id="240176.A8N5E9"/>
<feature type="compositionally biased region" description="Polar residues" evidence="1">
    <location>
        <begin position="658"/>
        <end position="671"/>
    </location>
</feature>
<dbReference type="OMA" id="SGHHITP"/>
<dbReference type="InParanoid" id="A8N5E9"/>
<feature type="region of interest" description="Disordered" evidence="1">
    <location>
        <begin position="91"/>
        <end position="112"/>
    </location>
</feature>
<dbReference type="VEuPathDB" id="FungiDB:CC1G_04527"/>
<feature type="compositionally biased region" description="Pro residues" evidence="1">
    <location>
        <begin position="719"/>
        <end position="729"/>
    </location>
</feature>
<keyword evidence="4" id="KW-1185">Reference proteome</keyword>
<name>A8N5E9_COPC7</name>
<evidence type="ECO:0000256" key="1">
    <source>
        <dbReference type="SAM" id="MobiDB-lite"/>
    </source>
</evidence>
<proteinExistence type="predicted"/>
<feature type="compositionally biased region" description="Low complexity" evidence="1">
    <location>
        <begin position="45"/>
        <end position="55"/>
    </location>
</feature>